<gene>
    <name evidence="1" type="ORF">SAMN05421738_101183</name>
</gene>
<dbReference type="Proteomes" id="UP000199149">
    <property type="component" value="Unassembled WGS sequence"/>
</dbReference>
<dbReference type="OrthoDB" id="846806at2"/>
<reference evidence="2" key="1">
    <citation type="submission" date="2016-10" db="EMBL/GenBank/DDBJ databases">
        <authorList>
            <person name="Varghese N."/>
            <person name="Submissions S."/>
        </authorList>
    </citation>
    <scope>NUCLEOTIDE SEQUENCE [LARGE SCALE GENOMIC DNA]</scope>
    <source>
        <strain evidence="2">XJ109</strain>
    </source>
</reference>
<name>A0A1I4SF52_9FLAO</name>
<dbReference type="AlphaFoldDB" id="A0A1I4SF52"/>
<protein>
    <recommendedName>
        <fullName evidence="3">DUF4861 domain-containing protein</fullName>
    </recommendedName>
</protein>
<dbReference type="EMBL" id="FOUZ01000001">
    <property type="protein sequence ID" value="SFM63085.1"/>
    <property type="molecule type" value="Genomic_DNA"/>
</dbReference>
<dbReference type="PROSITE" id="PS51257">
    <property type="entry name" value="PROKAR_LIPOPROTEIN"/>
    <property type="match status" value="1"/>
</dbReference>
<dbReference type="Pfam" id="PF16153">
    <property type="entry name" value="DUF4861"/>
    <property type="match status" value="1"/>
</dbReference>
<dbReference type="RefSeq" id="WP_092905617.1">
    <property type="nucleotide sequence ID" value="NZ_FOUZ01000001.1"/>
</dbReference>
<sequence>MKRIFYSILIGFALFSCNKQTNTANFGSKNGTTYAEISVKEGGKWEGRKYKGGVFKNVQEMRLNPLHTDHSFDIRYEGPGWENQNIGYRLYLDWRNAVDIYGKKVNTIILPEVGQDGFDSYHNPQPWGQDILKAGKSLGIGGFGRFVNDTVAKFHQVEDTYVKINNAKKSSSFEITYKNWKTGNHTTDLAAKISIYPYDRFSKFQLKTSNPTDGLCAGLVKFKEIPLKQNKSTDNSWGYIATYGAQTLVDKTDLLGMAIFYKTSEVEKTVTGPHDHLVIFKPTTNAVTYYILSAWEQEQNGIKTEADFYKDLDEKLAQLQSKNKLNK</sequence>
<evidence type="ECO:0000313" key="1">
    <source>
        <dbReference type="EMBL" id="SFM63085.1"/>
    </source>
</evidence>
<dbReference type="InterPro" id="IPR032342">
    <property type="entry name" value="DUF4861"/>
</dbReference>
<proteinExistence type="predicted"/>
<keyword evidence="2" id="KW-1185">Reference proteome</keyword>
<evidence type="ECO:0008006" key="3">
    <source>
        <dbReference type="Google" id="ProtNLM"/>
    </source>
</evidence>
<organism evidence="1 2">
    <name type="scientific">Algoriella xinjiangensis</name>
    <dbReference type="NCBI Taxonomy" id="684065"/>
    <lineage>
        <taxon>Bacteria</taxon>
        <taxon>Pseudomonadati</taxon>
        <taxon>Bacteroidota</taxon>
        <taxon>Flavobacteriia</taxon>
        <taxon>Flavobacteriales</taxon>
        <taxon>Weeksellaceae</taxon>
        <taxon>Algoriella</taxon>
    </lineage>
</organism>
<evidence type="ECO:0000313" key="2">
    <source>
        <dbReference type="Proteomes" id="UP000199149"/>
    </source>
</evidence>
<dbReference type="STRING" id="684065.SAMN05421738_101183"/>
<accession>A0A1I4SF52</accession>